<dbReference type="PROSITE" id="PS50828">
    <property type="entry name" value="SMR"/>
    <property type="match status" value="1"/>
</dbReference>
<reference evidence="2" key="1">
    <citation type="submission" date="2021-04" db="EMBL/GenBank/DDBJ databases">
        <title>Oceanospirillales bacteria with DddD are important DMSP degraders in coastal seawater.</title>
        <authorList>
            <person name="Liu J."/>
        </authorList>
    </citation>
    <scope>NUCLEOTIDE SEQUENCE</scope>
    <source>
        <strain evidence="2">D13-1</strain>
    </source>
</reference>
<keyword evidence="2" id="KW-0378">Hydrolase</keyword>
<gene>
    <name evidence="2" type="primary">smrA</name>
    <name evidence="2" type="ORF">KDW95_01970</name>
</gene>
<dbReference type="PANTHER" id="PTHR35562:SF2">
    <property type="entry name" value="DNA ENDONUCLEASE SMRA-RELATED"/>
    <property type="match status" value="1"/>
</dbReference>
<keyword evidence="3" id="KW-1185">Reference proteome</keyword>
<evidence type="ECO:0000259" key="1">
    <source>
        <dbReference type="PROSITE" id="PS50828"/>
    </source>
</evidence>
<keyword evidence="2" id="KW-0540">Nuclease</keyword>
<dbReference type="InterPro" id="IPR047688">
    <property type="entry name" value="Endonuc_SmrA"/>
</dbReference>
<sequence>MAGSDPNSDFDQLMQRDGVAPLRHSPRADTGTVRLPPAVLTARRRAAEGSADGLGLEILQPVDPHDPLEWKRDGVQEGVYRNLRLGRYRADARLELIRKTLGQAQDELRHFVRECTTHGIRTCAISHGRGRRTGDAASEMRSALNQWLPLLDEVLAFHSAPPEQGGLGVVHVMLRKNEAQRQDNWERHQKRG</sequence>
<evidence type="ECO:0000313" key="3">
    <source>
        <dbReference type="Proteomes" id="UP001058461"/>
    </source>
</evidence>
<keyword evidence="2" id="KW-0255">Endonuclease</keyword>
<proteinExistence type="predicted"/>
<dbReference type="NCBIfam" id="NF033154">
    <property type="entry name" value="endonuc_SmrA"/>
    <property type="match status" value="1"/>
</dbReference>
<accession>A0ABY5HJK5</accession>
<feature type="domain" description="Smr" evidence="1">
    <location>
        <begin position="94"/>
        <end position="175"/>
    </location>
</feature>
<dbReference type="Proteomes" id="UP001058461">
    <property type="component" value="Chromosome"/>
</dbReference>
<dbReference type="InterPro" id="IPR002625">
    <property type="entry name" value="Smr_dom"/>
</dbReference>
<evidence type="ECO:0000313" key="2">
    <source>
        <dbReference type="EMBL" id="UTW12475.1"/>
    </source>
</evidence>
<name>A0ABY5HJK5_9GAMM</name>
<dbReference type="InterPro" id="IPR036063">
    <property type="entry name" value="Smr_dom_sf"/>
</dbReference>
<dbReference type="GO" id="GO:0004519">
    <property type="term" value="F:endonuclease activity"/>
    <property type="evidence" value="ECO:0007669"/>
    <property type="project" value="UniProtKB-KW"/>
</dbReference>
<dbReference type="Gene3D" id="3.30.1370.110">
    <property type="match status" value="1"/>
</dbReference>
<dbReference type="SUPFAM" id="SSF160443">
    <property type="entry name" value="SMR domain-like"/>
    <property type="match status" value="1"/>
</dbReference>
<dbReference type="Pfam" id="PF01713">
    <property type="entry name" value="Smr"/>
    <property type="match status" value="1"/>
</dbReference>
<protein>
    <submittedName>
        <fullName evidence="2">DNA endonuclease SmrA</fullName>
    </submittedName>
</protein>
<dbReference type="PANTHER" id="PTHR35562">
    <property type="entry name" value="DNA ENDONUCLEASE SMRA-RELATED"/>
    <property type="match status" value="1"/>
</dbReference>
<dbReference type="RefSeq" id="WP_255854562.1">
    <property type="nucleotide sequence ID" value="NZ_CP073347.1"/>
</dbReference>
<dbReference type="EMBL" id="CP073347">
    <property type="protein sequence ID" value="UTW12475.1"/>
    <property type="molecule type" value="Genomic_DNA"/>
</dbReference>
<organism evidence="2 3">
    <name type="scientific">Marinobacterium rhizophilum</name>
    <dbReference type="NCBI Taxonomy" id="420402"/>
    <lineage>
        <taxon>Bacteria</taxon>
        <taxon>Pseudomonadati</taxon>
        <taxon>Pseudomonadota</taxon>
        <taxon>Gammaproteobacteria</taxon>
        <taxon>Oceanospirillales</taxon>
        <taxon>Oceanospirillaceae</taxon>
        <taxon>Marinobacterium</taxon>
    </lineage>
</organism>